<organism evidence="6 7">
    <name type="scientific">Acidovorax carolinensis</name>
    <dbReference type="NCBI Taxonomy" id="553814"/>
    <lineage>
        <taxon>Bacteria</taxon>
        <taxon>Pseudomonadati</taxon>
        <taxon>Pseudomonadota</taxon>
        <taxon>Betaproteobacteria</taxon>
        <taxon>Burkholderiales</taxon>
        <taxon>Comamonadaceae</taxon>
        <taxon>Acidovorax</taxon>
    </lineage>
</organism>
<evidence type="ECO:0000313" key="6">
    <source>
        <dbReference type="EMBL" id="ART60403.1"/>
    </source>
</evidence>
<keyword evidence="7" id="KW-1185">Reference proteome</keyword>
<keyword evidence="3" id="KW-0012">Acyltransferase</keyword>
<keyword evidence="2" id="KW-0456">Lyase</keyword>
<proteinExistence type="predicted"/>
<evidence type="ECO:0000256" key="1">
    <source>
        <dbReference type="ARBA" id="ARBA00022679"/>
    </source>
</evidence>
<dbReference type="EMBL" id="CP021366">
    <property type="protein sequence ID" value="ART60403.1"/>
    <property type="molecule type" value="Genomic_DNA"/>
</dbReference>
<evidence type="ECO:0000256" key="3">
    <source>
        <dbReference type="ARBA" id="ARBA00023315"/>
    </source>
</evidence>
<dbReference type="CDD" id="cd03449">
    <property type="entry name" value="R_hydratase"/>
    <property type="match status" value="1"/>
</dbReference>
<evidence type="ECO:0000259" key="4">
    <source>
        <dbReference type="Pfam" id="PF01515"/>
    </source>
</evidence>
<dbReference type="PANTHER" id="PTHR43356">
    <property type="entry name" value="PHOSPHATE ACETYLTRANSFERASE"/>
    <property type="match status" value="1"/>
</dbReference>
<feature type="domain" description="Phosphate acetyl/butaryl transferase" evidence="4">
    <location>
        <begin position="256"/>
        <end position="469"/>
    </location>
</feature>
<dbReference type="GO" id="GO:0016836">
    <property type="term" value="F:hydro-lyase activity"/>
    <property type="evidence" value="ECO:0007669"/>
    <property type="project" value="UniProtKB-ARBA"/>
</dbReference>
<reference evidence="6" key="1">
    <citation type="submission" date="2017-05" db="EMBL/GenBank/DDBJ databases">
        <title>Polyphasic characterization of four soil-derived phenanthrene-degrading Acidovorax strains and proposal of Acidovorax phenanthrenivorans sp. nov.</title>
        <authorList>
            <person name="Singleton D."/>
            <person name="Lee J."/>
            <person name="Dickey A.N."/>
            <person name="Stroud A."/>
            <person name="Scholl E.H."/>
            <person name="Wright F.A."/>
            <person name="Aitken M.D."/>
        </authorList>
    </citation>
    <scope>NUCLEOTIDE SEQUENCE</scope>
    <source>
        <strain evidence="6">P4</strain>
    </source>
</reference>
<dbReference type="RefSeq" id="WP_086928344.1">
    <property type="nucleotide sequence ID" value="NZ_CP021362.1"/>
</dbReference>
<dbReference type="Pfam" id="PF01575">
    <property type="entry name" value="MaoC_dehydratas"/>
    <property type="match status" value="1"/>
</dbReference>
<evidence type="ECO:0000259" key="5">
    <source>
        <dbReference type="Pfam" id="PF01575"/>
    </source>
</evidence>
<evidence type="ECO:0000313" key="7">
    <source>
        <dbReference type="Proteomes" id="UP000194440"/>
    </source>
</evidence>
<dbReference type="SUPFAM" id="SSF53659">
    <property type="entry name" value="Isocitrate/Isopropylmalate dehydrogenase-like"/>
    <property type="match status" value="1"/>
</dbReference>
<dbReference type="Gene3D" id="3.10.129.10">
    <property type="entry name" value="Hotdog Thioesterase"/>
    <property type="match status" value="1"/>
</dbReference>
<dbReference type="KEGG" id="acis:CBP35_01260"/>
<dbReference type="Proteomes" id="UP000194440">
    <property type="component" value="Chromosome"/>
</dbReference>
<dbReference type="InterPro" id="IPR002505">
    <property type="entry name" value="PTA_PTB"/>
</dbReference>
<dbReference type="AlphaFoldDB" id="A0A240UH53"/>
<gene>
    <name evidence="6" type="ORF">CBP36_17650</name>
</gene>
<dbReference type="InterPro" id="IPR002539">
    <property type="entry name" value="MaoC-like_dom"/>
</dbReference>
<evidence type="ECO:0000256" key="2">
    <source>
        <dbReference type="ARBA" id="ARBA00023239"/>
    </source>
</evidence>
<dbReference type="PANTHER" id="PTHR43356:SF2">
    <property type="entry name" value="PHOSPHATE ACETYLTRANSFERASE"/>
    <property type="match status" value="1"/>
</dbReference>
<dbReference type="Gene3D" id="3.40.718.10">
    <property type="entry name" value="Isopropylmalate Dehydrogenase"/>
    <property type="match status" value="1"/>
</dbReference>
<dbReference type="NCBIfam" id="NF006045">
    <property type="entry name" value="PRK08190.1"/>
    <property type="match status" value="1"/>
</dbReference>
<dbReference type="NCBIfam" id="NF008852">
    <property type="entry name" value="PRK11890.1"/>
    <property type="match status" value="1"/>
</dbReference>
<name>A0A240UH53_9BURK</name>
<dbReference type="InterPro" id="IPR029069">
    <property type="entry name" value="HotDog_dom_sf"/>
</dbReference>
<dbReference type="Pfam" id="PF01515">
    <property type="entry name" value="PTA_PTB"/>
    <property type="match status" value="1"/>
</dbReference>
<dbReference type="FunFam" id="3.10.129.10:FF:000042">
    <property type="entry name" value="MaoC domain protein dehydratase"/>
    <property type="match status" value="1"/>
</dbReference>
<dbReference type="GO" id="GO:0016746">
    <property type="term" value="F:acyltransferase activity"/>
    <property type="evidence" value="ECO:0007669"/>
    <property type="project" value="UniProtKB-KW"/>
</dbReference>
<dbReference type="KEGG" id="acip:CBP36_17650"/>
<feature type="domain" description="MaoC-like" evidence="5">
    <location>
        <begin position="38"/>
        <end position="131"/>
    </location>
</feature>
<dbReference type="InterPro" id="IPR050500">
    <property type="entry name" value="Phos_Acetyltrans/Butyryltrans"/>
</dbReference>
<dbReference type="SUPFAM" id="SSF54637">
    <property type="entry name" value="Thioesterase/thiol ester dehydrase-isomerase"/>
    <property type="match status" value="1"/>
</dbReference>
<keyword evidence="1" id="KW-0808">Transferase</keyword>
<dbReference type="OrthoDB" id="9774179at2"/>
<protein>
    <submittedName>
        <fullName evidence="6">Enoyl-CoA hydratase</fullName>
    </submittedName>
</protein>
<sequence>MPETLPAPLPAHSTGDDLGTVRNRTFDEIALGDTASFERTLSTEDIQLFAVLSGDVNPQHLDAEYAASTRFQGVIAHGMLGGALISAVLGTRLPGPGTIYLGQTLKFLAPVRVGDTLRVSVTVTARDEAKKRLKLACSCTNQDGVAVISGEADVIAPTERIERARTTLPEVRLTVNGDGLHRLLDHVRPMGATPMAVVHPCDALSLSGALDARAAGLITPVLIGPRARILAVAQANGLDISGIDIEDVPHSHAAAARAVELVAQGRVEALMKGSLHTDELMAAVVASGTGLRTKRRISHCYLMQTPAYPRPFIITDAAINIAPTLDDKADIVRNAIDLAHAIGVAEPRVAILAAVETINPHMPATLDAAALCKMAGRGQITGALLDGPLAFDNAVSMAAAHTKGIVSEVAGRADILVVPDLESGNMLAKQLEFMGSAASAGIVLGARVPIVLTSRADSRETRIASCAVAVLLAHRYKVLPP</sequence>
<accession>A0A240UH53</accession>